<accession>A0A0F8Z028</accession>
<organism evidence="1">
    <name type="scientific">marine sediment metagenome</name>
    <dbReference type="NCBI Taxonomy" id="412755"/>
    <lineage>
        <taxon>unclassified sequences</taxon>
        <taxon>metagenomes</taxon>
        <taxon>ecological metagenomes</taxon>
    </lineage>
</organism>
<proteinExistence type="predicted"/>
<name>A0A0F8Z028_9ZZZZ</name>
<comment type="caution">
    <text evidence="1">The sequence shown here is derived from an EMBL/GenBank/DDBJ whole genome shotgun (WGS) entry which is preliminary data.</text>
</comment>
<dbReference type="AlphaFoldDB" id="A0A0F8Z028"/>
<gene>
    <name evidence="1" type="ORF">LCGC14_2833590</name>
</gene>
<evidence type="ECO:0000313" key="1">
    <source>
        <dbReference type="EMBL" id="KKK79430.1"/>
    </source>
</evidence>
<sequence>MADTENWDGNVTEEALTTTLTNTQDAKDIVQHTETSTSLGWAADDTIFAYIGRDGDHATDDGLTGDFNLTELSIEIPRS</sequence>
<dbReference type="EMBL" id="LAZR01054030">
    <property type="protein sequence ID" value="KKK79430.1"/>
    <property type="molecule type" value="Genomic_DNA"/>
</dbReference>
<reference evidence="1" key="1">
    <citation type="journal article" date="2015" name="Nature">
        <title>Complex archaea that bridge the gap between prokaryotes and eukaryotes.</title>
        <authorList>
            <person name="Spang A."/>
            <person name="Saw J.H."/>
            <person name="Jorgensen S.L."/>
            <person name="Zaremba-Niedzwiedzka K."/>
            <person name="Martijn J."/>
            <person name="Lind A.E."/>
            <person name="van Eijk R."/>
            <person name="Schleper C."/>
            <person name="Guy L."/>
            <person name="Ettema T.J."/>
        </authorList>
    </citation>
    <scope>NUCLEOTIDE SEQUENCE</scope>
</reference>
<protein>
    <submittedName>
        <fullName evidence="1">Uncharacterized protein</fullName>
    </submittedName>
</protein>